<dbReference type="GO" id="GO:0004177">
    <property type="term" value="F:aminopeptidase activity"/>
    <property type="evidence" value="ECO:0007669"/>
    <property type="project" value="UniProtKB-KW"/>
</dbReference>
<comment type="caution">
    <text evidence="3">The sequence shown here is derived from an EMBL/GenBank/DDBJ whole genome shotgun (WGS) entry which is preliminary data.</text>
</comment>
<dbReference type="RefSeq" id="WP_188772674.1">
    <property type="nucleotide sequence ID" value="NZ_BMHK01000031.1"/>
</dbReference>
<organism evidence="3 4">
    <name type="scientific">Novosphingobium endophyticum</name>
    <dbReference type="NCBI Taxonomy" id="1955250"/>
    <lineage>
        <taxon>Bacteria</taxon>
        <taxon>Pseudomonadati</taxon>
        <taxon>Pseudomonadota</taxon>
        <taxon>Alphaproteobacteria</taxon>
        <taxon>Sphingomonadales</taxon>
        <taxon>Sphingomonadaceae</taxon>
        <taxon>Novosphingobium</taxon>
    </lineage>
</organism>
<evidence type="ECO:0000259" key="2">
    <source>
        <dbReference type="Pfam" id="PF01321"/>
    </source>
</evidence>
<keyword evidence="3" id="KW-0645">Protease</keyword>
<dbReference type="Gene3D" id="3.90.230.10">
    <property type="entry name" value="Creatinase/methionine aminopeptidase superfamily"/>
    <property type="match status" value="1"/>
</dbReference>
<dbReference type="PANTHER" id="PTHR46112:SF2">
    <property type="entry name" value="XAA-PRO AMINOPEPTIDASE P-RELATED"/>
    <property type="match status" value="1"/>
</dbReference>
<dbReference type="Pfam" id="PF00557">
    <property type="entry name" value="Peptidase_M24"/>
    <property type="match status" value="1"/>
</dbReference>
<dbReference type="AlphaFoldDB" id="A0A916TW08"/>
<sequence>MRKKASFFPKEEFDRRLATLRARMAELGLDGLLVSAPENIYYLTGLDHQGYFAFQLLIVPLEDEPVLITRAMERATVRDQVPWVRHEGYSDGIEPLPAPSDRSQDIVLSHDHGGEAGLRPWEMSYGVPVKGPVADSATIPVTKTLQAIHDLSLSNARLGVETTSTFFPYSIADGIIKELPQATIRNASDLVNDCRIIQSSMEIECTRQAAQLSDTMMLAAIAAAGPGVSEHEVMAAVYDAMFRRGGTYPGFIPLVRSTRTLDHEHGTWTDGRLKPRDLLFVELAGCIRRYHAPMGRLIFIGKTPSRADSIQRVCEEAMMKAAETIGPGVSAGEVYQAWQDAVDRAGLAGYTRHHCGYAVGIGFPPSWSGGGTPRGLRRGSDMQLQSGMVFHLMSWLLRSGRGDSFLSDTILVTDQGCEFLTNASRAVTVR</sequence>
<reference evidence="3" key="2">
    <citation type="submission" date="2020-09" db="EMBL/GenBank/DDBJ databases">
        <authorList>
            <person name="Sun Q."/>
            <person name="Zhou Y."/>
        </authorList>
    </citation>
    <scope>NUCLEOTIDE SEQUENCE</scope>
    <source>
        <strain evidence="3">CGMCC 1.15095</strain>
    </source>
</reference>
<dbReference type="InterPro" id="IPR029149">
    <property type="entry name" value="Creatin/AminoP/Spt16_N"/>
</dbReference>
<name>A0A916TW08_9SPHN</name>
<dbReference type="SUPFAM" id="SSF55920">
    <property type="entry name" value="Creatinase/aminopeptidase"/>
    <property type="match status" value="1"/>
</dbReference>
<keyword evidence="3" id="KW-0031">Aminopeptidase</keyword>
<feature type="domain" description="Peptidase M24" evidence="1">
    <location>
        <begin position="204"/>
        <end position="414"/>
    </location>
</feature>
<evidence type="ECO:0000313" key="3">
    <source>
        <dbReference type="EMBL" id="GGC11710.1"/>
    </source>
</evidence>
<dbReference type="SUPFAM" id="SSF53092">
    <property type="entry name" value="Creatinase/prolidase N-terminal domain"/>
    <property type="match status" value="1"/>
</dbReference>
<dbReference type="Proteomes" id="UP000608154">
    <property type="component" value="Unassembled WGS sequence"/>
</dbReference>
<dbReference type="InterPro" id="IPR000994">
    <property type="entry name" value="Pept_M24"/>
</dbReference>
<keyword evidence="3" id="KW-0378">Hydrolase</keyword>
<evidence type="ECO:0000259" key="1">
    <source>
        <dbReference type="Pfam" id="PF00557"/>
    </source>
</evidence>
<dbReference type="InterPro" id="IPR000587">
    <property type="entry name" value="Creatinase_N"/>
</dbReference>
<dbReference type="InterPro" id="IPR036005">
    <property type="entry name" value="Creatinase/aminopeptidase-like"/>
</dbReference>
<dbReference type="EMBL" id="BMHK01000031">
    <property type="protein sequence ID" value="GGC11710.1"/>
    <property type="molecule type" value="Genomic_DNA"/>
</dbReference>
<dbReference type="CDD" id="cd01066">
    <property type="entry name" value="APP_MetAP"/>
    <property type="match status" value="1"/>
</dbReference>
<protein>
    <submittedName>
        <fullName evidence="3">Xaa-Pro aminopeptidase</fullName>
    </submittedName>
</protein>
<gene>
    <name evidence="3" type="ORF">GCM10011494_33140</name>
</gene>
<dbReference type="Pfam" id="PF01321">
    <property type="entry name" value="Creatinase_N"/>
    <property type="match status" value="1"/>
</dbReference>
<dbReference type="InterPro" id="IPR050659">
    <property type="entry name" value="Peptidase_M24B"/>
</dbReference>
<dbReference type="Gene3D" id="3.40.350.10">
    <property type="entry name" value="Creatinase/prolidase N-terminal domain"/>
    <property type="match status" value="1"/>
</dbReference>
<keyword evidence="4" id="KW-1185">Reference proteome</keyword>
<evidence type="ECO:0000313" key="4">
    <source>
        <dbReference type="Proteomes" id="UP000608154"/>
    </source>
</evidence>
<dbReference type="PANTHER" id="PTHR46112">
    <property type="entry name" value="AMINOPEPTIDASE"/>
    <property type="match status" value="1"/>
</dbReference>
<feature type="domain" description="Creatinase N-terminal" evidence="2">
    <location>
        <begin position="16"/>
        <end position="197"/>
    </location>
</feature>
<proteinExistence type="predicted"/>
<accession>A0A916TW08</accession>
<reference evidence="3" key="1">
    <citation type="journal article" date="2014" name="Int. J. Syst. Evol. Microbiol.">
        <title>Complete genome sequence of Corynebacterium casei LMG S-19264T (=DSM 44701T), isolated from a smear-ripened cheese.</title>
        <authorList>
            <consortium name="US DOE Joint Genome Institute (JGI-PGF)"/>
            <person name="Walter F."/>
            <person name="Albersmeier A."/>
            <person name="Kalinowski J."/>
            <person name="Ruckert C."/>
        </authorList>
    </citation>
    <scope>NUCLEOTIDE SEQUENCE</scope>
    <source>
        <strain evidence="3">CGMCC 1.15095</strain>
    </source>
</reference>